<protein>
    <submittedName>
        <fullName evidence="1">Uncharacterized protein</fullName>
    </submittedName>
</protein>
<evidence type="ECO:0000313" key="2">
    <source>
        <dbReference type="Proteomes" id="UP000003178"/>
    </source>
</evidence>
<dbReference type="STRING" id="500633.CLOHIR_01278"/>
<gene>
    <name evidence="1" type="ORF">CLOHIR_01278</name>
</gene>
<organism evidence="1 2">
    <name type="scientific">Peptacetobacter hiranonis (strain DSM 13275 / JCM 10541 / KCTC 15199 / TO-931)</name>
    <name type="common">Clostridium hiranonis</name>
    <dbReference type="NCBI Taxonomy" id="500633"/>
    <lineage>
        <taxon>Bacteria</taxon>
        <taxon>Bacillati</taxon>
        <taxon>Bacillota</taxon>
        <taxon>Clostridia</taxon>
        <taxon>Peptostreptococcales</taxon>
        <taxon>Peptostreptococcaceae</taxon>
        <taxon>Peptacetobacter</taxon>
    </lineage>
</organism>
<comment type="caution">
    <text evidence="1">The sequence shown here is derived from an EMBL/GenBank/DDBJ whole genome shotgun (WGS) entry which is preliminary data.</text>
</comment>
<name>B6FZH4_PEPHT</name>
<accession>B6FZH4</accession>
<dbReference type="AlphaFoldDB" id="B6FZH4"/>
<sequence>MDEVEKYFDEKNIKHHTVYIEGGKDKERLTNPRAIRISEIADSVEITATYFSDSLL</sequence>
<keyword evidence="2" id="KW-1185">Reference proteome</keyword>
<dbReference type="EMBL" id="ABWP01000054">
    <property type="protein sequence ID" value="EEA85076.1"/>
    <property type="molecule type" value="Genomic_DNA"/>
</dbReference>
<dbReference type="HOGENOM" id="CLU_2808640_0_0_9"/>
<evidence type="ECO:0000313" key="1">
    <source>
        <dbReference type="EMBL" id="EEA85076.1"/>
    </source>
</evidence>
<proteinExistence type="predicted"/>
<reference evidence="1 2" key="2">
    <citation type="submission" date="2008-10" db="EMBL/GenBank/DDBJ databases">
        <title>Draft genome sequence of Clostridium hiranonis (DSM 13275).</title>
        <authorList>
            <person name="Sudarsanam P."/>
            <person name="Ley R."/>
            <person name="Guruge J."/>
            <person name="Turnbaugh P.J."/>
            <person name="Mahowald M."/>
            <person name="Liep D."/>
            <person name="Gordon J."/>
        </authorList>
    </citation>
    <scope>NUCLEOTIDE SEQUENCE [LARGE SCALE GENOMIC DNA]</scope>
    <source>
        <strain evidence="1 2">DSM 13275</strain>
    </source>
</reference>
<dbReference type="Proteomes" id="UP000003178">
    <property type="component" value="Unassembled WGS sequence"/>
</dbReference>
<reference evidence="1 2" key="1">
    <citation type="submission" date="2008-09" db="EMBL/GenBank/DDBJ databases">
        <authorList>
            <person name="Fulton L."/>
            <person name="Clifton S."/>
            <person name="Fulton B."/>
            <person name="Xu J."/>
            <person name="Minx P."/>
            <person name="Pepin K.H."/>
            <person name="Johnson M."/>
            <person name="Thiruvilangam P."/>
            <person name="Bhonagiri V."/>
            <person name="Nash W.E."/>
            <person name="Mardis E.R."/>
            <person name="Wilson R.K."/>
        </authorList>
    </citation>
    <scope>NUCLEOTIDE SEQUENCE [LARGE SCALE GENOMIC DNA]</scope>
    <source>
        <strain evidence="1 2">DSM 13275</strain>
    </source>
</reference>